<proteinExistence type="predicted"/>
<organism evidence="6">
    <name type="scientific">hydrothermal vent metagenome</name>
    <dbReference type="NCBI Taxonomy" id="652676"/>
    <lineage>
        <taxon>unclassified sequences</taxon>
        <taxon>metagenomes</taxon>
        <taxon>ecological metagenomes</taxon>
    </lineage>
</organism>
<keyword evidence="5" id="KW-0449">Lipoprotein</keyword>
<sequence length="239" mass="25607">MNKFVSAALFAFLALTLTYNTANAGKKPVMAVDEFKNDTSAGWWKRGTGKELAGMLTNELASMESFKMVERKKINSVLREQDLGASGRIRPKTAAKIGKMTGAQYLVMATVTSYEEDVSGGGGGLSFGGISIGGKKKKAYIAIDLRVVNTETGDVDFTRTVEANSSSGGLSIGFFKGGFGGTLGGEKKTPAGKAIRACVMEIAEYLDCAMVEKGSCMNDYREKEKKRRKKTKSAISLDD</sequence>
<dbReference type="GO" id="GO:0030288">
    <property type="term" value="C:outer membrane-bounded periplasmic space"/>
    <property type="evidence" value="ECO:0007669"/>
    <property type="project" value="InterPro"/>
</dbReference>
<evidence type="ECO:0000256" key="4">
    <source>
        <dbReference type="ARBA" id="ARBA00023139"/>
    </source>
</evidence>
<evidence type="ECO:0000256" key="1">
    <source>
        <dbReference type="ARBA" id="ARBA00022475"/>
    </source>
</evidence>
<keyword evidence="4" id="KW-0564">Palmitate</keyword>
<accession>A0A3B1C468</accession>
<evidence type="ECO:0000256" key="2">
    <source>
        <dbReference type="ARBA" id="ARBA00022729"/>
    </source>
</evidence>
<evidence type="ECO:0000313" key="6">
    <source>
        <dbReference type="EMBL" id="VAX22882.1"/>
    </source>
</evidence>
<dbReference type="EMBL" id="UOGC01000144">
    <property type="protein sequence ID" value="VAX22882.1"/>
    <property type="molecule type" value="Genomic_DNA"/>
</dbReference>
<keyword evidence="1" id="KW-1003">Cell membrane</keyword>
<dbReference type="InterPro" id="IPR005534">
    <property type="entry name" value="Curli_assmbl/transp-comp_CsgG"/>
</dbReference>
<dbReference type="PANTHER" id="PTHR41164">
    <property type="entry name" value="CURLI PRODUCTION ASSEMBLY/TRANSPORT COMPONENT CSGG"/>
    <property type="match status" value="1"/>
</dbReference>
<dbReference type="Pfam" id="PF03783">
    <property type="entry name" value="CsgG"/>
    <property type="match status" value="1"/>
</dbReference>
<evidence type="ECO:0000256" key="5">
    <source>
        <dbReference type="ARBA" id="ARBA00023288"/>
    </source>
</evidence>
<dbReference type="AlphaFoldDB" id="A0A3B1C468"/>
<reference evidence="6" key="1">
    <citation type="submission" date="2018-06" db="EMBL/GenBank/DDBJ databases">
        <authorList>
            <person name="Zhirakovskaya E."/>
        </authorList>
    </citation>
    <scope>NUCLEOTIDE SEQUENCE</scope>
</reference>
<evidence type="ECO:0000256" key="3">
    <source>
        <dbReference type="ARBA" id="ARBA00023136"/>
    </source>
</evidence>
<protein>
    <recommendedName>
        <fullName evidence="7">Penicillin-binding protein activator LpoB</fullName>
    </recommendedName>
</protein>
<dbReference type="Gene3D" id="3.40.50.10610">
    <property type="entry name" value="ABC-type transport auxiliary lipoprotein component"/>
    <property type="match status" value="2"/>
</dbReference>
<keyword evidence="3" id="KW-0472">Membrane</keyword>
<keyword evidence="2" id="KW-0732">Signal</keyword>
<name>A0A3B1C468_9ZZZZ</name>
<evidence type="ECO:0008006" key="7">
    <source>
        <dbReference type="Google" id="ProtNLM"/>
    </source>
</evidence>
<dbReference type="PANTHER" id="PTHR41164:SF1">
    <property type="entry name" value="CURLI PRODUCTION ASSEMBLY_TRANSPORT COMPONENT CSGG"/>
    <property type="match status" value="1"/>
</dbReference>
<gene>
    <name evidence="6" type="ORF">MNBD_NITROSPINAE01-768</name>
</gene>